<feature type="compositionally biased region" description="Basic and acidic residues" evidence="1">
    <location>
        <begin position="126"/>
        <end position="136"/>
    </location>
</feature>
<dbReference type="EMBL" id="JACEIK010008876">
    <property type="protein sequence ID" value="MCE3051726.1"/>
    <property type="molecule type" value="Genomic_DNA"/>
</dbReference>
<keyword evidence="3" id="KW-1185">Reference proteome</keyword>
<sequence>MLMASISNFPSRGCTCHRRPLKISEVITSWFKWPVDNLLLGAADPEEEPNSHRAPIAKFFATTTGQLEKDSGSLISPAEKNRSRFSNRVTAPWQSSEKKKRSYETKCRGVPFDRSIAPSPSRRGRSTGEEKIDRRRSPYSWRRLDDEDTMSRPGLKRGM</sequence>
<proteinExistence type="predicted"/>
<comment type="caution">
    <text evidence="2">The sequence shown here is derived from an EMBL/GenBank/DDBJ whole genome shotgun (WGS) entry which is preliminary data.</text>
</comment>
<protein>
    <submittedName>
        <fullName evidence="2">Uncharacterized protein</fullName>
    </submittedName>
</protein>
<evidence type="ECO:0000256" key="1">
    <source>
        <dbReference type="SAM" id="MobiDB-lite"/>
    </source>
</evidence>
<evidence type="ECO:0000313" key="3">
    <source>
        <dbReference type="Proteomes" id="UP000823775"/>
    </source>
</evidence>
<evidence type="ECO:0000313" key="2">
    <source>
        <dbReference type="EMBL" id="MCE3051726.1"/>
    </source>
</evidence>
<accession>A0ABS8WLL3</accession>
<feature type="region of interest" description="Disordered" evidence="1">
    <location>
        <begin position="68"/>
        <end position="159"/>
    </location>
</feature>
<reference evidence="2 3" key="1">
    <citation type="journal article" date="2021" name="BMC Genomics">
        <title>Datura genome reveals duplications of psychoactive alkaloid biosynthetic genes and high mutation rate following tissue culture.</title>
        <authorList>
            <person name="Rajewski A."/>
            <person name="Carter-House D."/>
            <person name="Stajich J."/>
            <person name="Litt A."/>
        </authorList>
    </citation>
    <scope>NUCLEOTIDE SEQUENCE [LARGE SCALE GENOMIC DNA]</scope>
    <source>
        <strain evidence="2">AR-01</strain>
    </source>
</reference>
<name>A0ABS8WLL3_DATST</name>
<dbReference type="Proteomes" id="UP000823775">
    <property type="component" value="Unassembled WGS sequence"/>
</dbReference>
<gene>
    <name evidence="2" type="ORF">HAX54_050594</name>
</gene>
<feature type="compositionally biased region" description="Polar residues" evidence="1">
    <location>
        <begin position="84"/>
        <end position="95"/>
    </location>
</feature>
<organism evidence="2 3">
    <name type="scientific">Datura stramonium</name>
    <name type="common">Jimsonweed</name>
    <name type="synonym">Common thornapple</name>
    <dbReference type="NCBI Taxonomy" id="4076"/>
    <lineage>
        <taxon>Eukaryota</taxon>
        <taxon>Viridiplantae</taxon>
        <taxon>Streptophyta</taxon>
        <taxon>Embryophyta</taxon>
        <taxon>Tracheophyta</taxon>
        <taxon>Spermatophyta</taxon>
        <taxon>Magnoliopsida</taxon>
        <taxon>eudicotyledons</taxon>
        <taxon>Gunneridae</taxon>
        <taxon>Pentapetalae</taxon>
        <taxon>asterids</taxon>
        <taxon>lamiids</taxon>
        <taxon>Solanales</taxon>
        <taxon>Solanaceae</taxon>
        <taxon>Solanoideae</taxon>
        <taxon>Datureae</taxon>
        <taxon>Datura</taxon>
    </lineage>
</organism>